<name>A0ABV7G1F7_9PROT</name>
<protein>
    <submittedName>
        <fullName evidence="1">Uncharacterized protein</fullName>
    </submittedName>
</protein>
<dbReference type="Proteomes" id="UP001595593">
    <property type="component" value="Unassembled WGS sequence"/>
</dbReference>
<sequence>MATHGLPSWPYTELDAEDLPRPEGLLLEGMRRWNAAAGIGRPALSSLALPFIAENAVEAALPLDRLIRCGQGRFRLAPVTATQTTSDEAALLLALALAQRAPRREALAALLRIVSAAEAQSGLGHALRIGGVLRRAGLLMRNPLR</sequence>
<evidence type="ECO:0000313" key="2">
    <source>
        <dbReference type="Proteomes" id="UP001595593"/>
    </source>
</evidence>
<reference evidence="2" key="1">
    <citation type="journal article" date="2019" name="Int. J. Syst. Evol. Microbiol.">
        <title>The Global Catalogue of Microorganisms (GCM) 10K type strain sequencing project: providing services to taxonomists for standard genome sequencing and annotation.</title>
        <authorList>
            <consortium name="The Broad Institute Genomics Platform"/>
            <consortium name="The Broad Institute Genome Sequencing Center for Infectious Disease"/>
            <person name="Wu L."/>
            <person name="Ma J."/>
        </authorList>
    </citation>
    <scope>NUCLEOTIDE SEQUENCE [LARGE SCALE GENOMIC DNA]</scope>
    <source>
        <strain evidence="2">KCTC 52094</strain>
    </source>
</reference>
<dbReference type="EMBL" id="JBHRTN010000018">
    <property type="protein sequence ID" value="MFC3126514.1"/>
    <property type="molecule type" value="Genomic_DNA"/>
</dbReference>
<accession>A0ABV7G1F7</accession>
<dbReference type="RefSeq" id="WP_379597894.1">
    <property type="nucleotide sequence ID" value="NZ_JBHRTN010000018.1"/>
</dbReference>
<organism evidence="1 2">
    <name type="scientific">Teichococcus globiformis</name>
    <dbReference type="NCBI Taxonomy" id="2307229"/>
    <lineage>
        <taxon>Bacteria</taxon>
        <taxon>Pseudomonadati</taxon>
        <taxon>Pseudomonadota</taxon>
        <taxon>Alphaproteobacteria</taxon>
        <taxon>Acetobacterales</taxon>
        <taxon>Roseomonadaceae</taxon>
        <taxon>Roseomonas</taxon>
    </lineage>
</organism>
<evidence type="ECO:0000313" key="1">
    <source>
        <dbReference type="EMBL" id="MFC3126514.1"/>
    </source>
</evidence>
<proteinExistence type="predicted"/>
<comment type="caution">
    <text evidence="1">The sequence shown here is derived from an EMBL/GenBank/DDBJ whole genome shotgun (WGS) entry which is preliminary data.</text>
</comment>
<keyword evidence="2" id="KW-1185">Reference proteome</keyword>
<gene>
    <name evidence="1" type="ORF">ACFOD4_15730</name>
</gene>